<feature type="domain" description="Methyltransferase type 11" evidence="4">
    <location>
        <begin position="145"/>
        <end position="236"/>
    </location>
</feature>
<gene>
    <name evidence="5" type="ORF">H1R19_09360</name>
</gene>
<dbReference type="InterPro" id="IPR013216">
    <property type="entry name" value="Methyltransf_11"/>
</dbReference>
<dbReference type="AlphaFoldDB" id="A0A7D7QJQ1"/>
<dbReference type="PANTHER" id="PTHR43464">
    <property type="entry name" value="METHYLTRANSFERASE"/>
    <property type="match status" value="1"/>
</dbReference>
<keyword evidence="2 5" id="KW-0808">Transferase</keyword>
<evidence type="ECO:0000313" key="5">
    <source>
        <dbReference type="EMBL" id="QMT03284.1"/>
    </source>
</evidence>
<evidence type="ECO:0000313" key="6">
    <source>
        <dbReference type="Proteomes" id="UP000515663"/>
    </source>
</evidence>
<dbReference type="GO" id="GO:0008757">
    <property type="term" value="F:S-adenosylmethionine-dependent methyltransferase activity"/>
    <property type="evidence" value="ECO:0007669"/>
    <property type="project" value="InterPro"/>
</dbReference>
<evidence type="ECO:0000256" key="3">
    <source>
        <dbReference type="ARBA" id="ARBA00022691"/>
    </source>
</evidence>
<dbReference type="InterPro" id="IPR029063">
    <property type="entry name" value="SAM-dependent_MTases_sf"/>
</dbReference>
<dbReference type="NCBIfam" id="NF041255">
    <property type="entry name" value="mycofact_MftM"/>
    <property type="match status" value="1"/>
</dbReference>
<reference evidence="6" key="1">
    <citation type="submission" date="2020-07" db="EMBL/GenBank/DDBJ databases">
        <title>novel species isolated from the respiratory tract of Marmot.</title>
        <authorList>
            <person name="Zhang G."/>
        </authorList>
    </citation>
    <scope>NUCLEOTIDE SEQUENCE [LARGE SCALE GENOMIC DNA]</scope>
    <source>
        <strain evidence="6">686</strain>
    </source>
</reference>
<name>A0A7D7QJQ1_9ACTN</name>
<dbReference type="SUPFAM" id="SSF53335">
    <property type="entry name" value="S-adenosyl-L-methionine-dependent methyltransferases"/>
    <property type="match status" value="1"/>
</dbReference>
<keyword evidence="3" id="KW-0949">S-adenosyl-L-methionine</keyword>
<evidence type="ECO:0000256" key="1">
    <source>
        <dbReference type="ARBA" id="ARBA00022603"/>
    </source>
</evidence>
<dbReference type="CDD" id="cd02440">
    <property type="entry name" value="AdoMet_MTases"/>
    <property type="match status" value="1"/>
</dbReference>
<dbReference type="EMBL" id="CP059491">
    <property type="protein sequence ID" value="QMT03284.1"/>
    <property type="molecule type" value="Genomic_DNA"/>
</dbReference>
<keyword evidence="6" id="KW-1185">Reference proteome</keyword>
<evidence type="ECO:0000259" key="4">
    <source>
        <dbReference type="Pfam" id="PF08241"/>
    </source>
</evidence>
<dbReference type="Gene3D" id="3.40.50.150">
    <property type="entry name" value="Vaccinia Virus protein VP39"/>
    <property type="match status" value="1"/>
</dbReference>
<dbReference type="PANTHER" id="PTHR43464:SF19">
    <property type="entry name" value="UBIQUINONE BIOSYNTHESIS O-METHYLTRANSFERASE, MITOCHONDRIAL"/>
    <property type="match status" value="1"/>
</dbReference>
<organism evidence="5 6">
    <name type="scientific">Gordonia jinghuaiqii</name>
    <dbReference type="NCBI Taxonomy" id="2758710"/>
    <lineage>
        <taxon>Bacteria</taxon>
        <taxon>Bacillati</taxon>
        <taxon>Actinomycetota</taxon>
        <taxon>Actinomycetes</taxon>
        <taxon>Mycobacteriales</taxon>
        <taxon>Gordoniaceae</taxon>
        <taxon>Gordonia</taxon>
    </lineage>
</organism>
<dbReference type="GO" id="GO:0032259">
    <property type="term" value="P:methylation"/>
    <property type="evidence" value="ECO:0007669"/>
    <property type="project" value="UniProtKB-KW"/>
</dbReference>
<dbReference type="Proteomes" id="UP000515663">
    <property type="component" value="Chromosome"/>
</dbReference>
<evidence type="ECO:0000256" key="2">
    <source>
        <dbReference type="ARBA" id="ARBA00022679"/>
    </source>
</evidence>
<keyword evidence="1 5" id="KW-0489">Methyltransferase</keyword>
<proteinExistence type="predicted"/>
<dbReference type="KEGG" id="gji:H1R19_09360"/>
<protein>
    <submittedName>
        <fullName evidence="5">Class I SAM-dependent methyltransferase</fullName>
    </submittedName>
</protein>
<dbReference type="RefSeq" id="WP_219851274.1">
    <property type="nucleotide sequence ID" value="NZ_CP059491.1"/>
</dbReference>
<sequence>MTPTAPPCSPPSSSPPAIARAVEVRRDPTTAARTPVECADFVSCGRFAWRHVGGVVQIAHSLDERTISDTAVVEGLVALVEAGVISGQAQFEEAAVRVIRTSAATPADAWAAFYDNSLRELASGAASFAPVHRRARSLVAGPTILEVGSCFGFFALACAADGLRVAACDISPGAISKLSRAARRRGVDVDAAVGDATALPYPDDSFDTVTLIHLLEHLDAPAAVDALGEALRVARRRVVVGVPFEDHPSAHFGHHLRLTERDLHAWAARVPHAGAEVLIDHGGWLVLTPPPGSPSFR</sequence>
<dbReference type="Pfam" id="PF08241">
    <property type="entry name" value="Methyltransf_11"/>
    <property type="match status" value="1"/>
</dbReference>
<accession>A0A7D7QJQ1</accession>